<protein>
    <recommendedName>
        <fullName evidence="2">Putative Flp pilus-assembly TadG-like N-terminal domain-containing protein</fullName>
    </recommendedName>
</protein>
<comment type="caution">
    <text evidence="3">The sequence shown here is derived from an EMBL/GenBank/DDBJ whole genome shotgun (WGS) entry which is preliminary data.</text>
</comment>
<sequence length="299" mass="31042">MSAVRILREEKGNVAVLFSLSLVSLLGFAGLVTDFGMVYVERQALSNAVDAGALAGAAAFLGGLPAITQTADRYVTQNGEPLGSVTFNAATNMVTVQSEKRVPLYFARVFGVDQVSISAVSHAQAQTLIGGTGFVPIGVVQQNFHYGQLVQLSYAAGEGGQGNYGFLALGGTGASVLETNMMYGYSGTLHVGDSVESEPGVMTGPVATAMDARMSEGEGEDYTAANRSSPRVMILPVINAFPSNGRSSVTIVGFAAFFLEGISGEGGHQTIEGRFLQMVISGETGSGPNFGLYGVRLDL</sequence>
<dbReference type="InterPro" id="IPR028087">
    <property type="entry name" value="Tad_N"/>
</dbReference>
<keyword evidence="1" id="KW-0472">Membrane</keyword>
<reference evidence="3 4" key="1">
    <citation type="submission" date="2015-12" db="EMBL/GenBank/DDBJ databases">
        <title>Draft genome sequence of Acidibacillus ferrooxidans ITV001, isolated from a chalcopyrite acid mine drainage site in Brazil.</title>
        <authorList>
            <person name="Dall'Agnol H."/>
            <person name="Nancucheo I."/>
            <person name="Johnson B."/>
            <person name="Oliveira R."/>
            <person name="Leite L."/>
            <person name="Pylro V."/>
            <person name="Nunes G.L."/>
            <person name="Tzotzos G."/>
            <person name="Fernandes G.R."/>
            <person name="Dutra J."/>
            <person name="Orellana S.C."/>
            <person name="Oliveira G."/>
        </authorList>
    </citation>
    <scope>NUCLEOTIDE SEQUENCE [LARGE SCALE GENOMIC DNA]</scope>
    <source>
        <strain evidence="4">ITV01</strain>
    </source>
</reference>
<dbReference type="AlphaFoldDB" id="A0A101XSH3"/>
<evidence type="ECO:0000256" key="1">
    <source>
        <dbReference type="SAM" id="Phobius"/>
    </source>
</evidence>
<keyword evidence="1" id="KW-1133">Transmembrane helix</keyword>
<evidence type="ECO:0000313" key="3">
    <source>
        <dbReference type="EMBL" id="KUO96715.1"/>
    </source>
</evidence>
<keyword evidence="1" id="KW-0812">Transmembrane</keyword>
<proteinExistence type="predicted"/>
<dbReference type="Proteomes" id="UP000053557">
    <property type="component" value="Unassembled WGS sequence"/>
</dbReference>
<evidence type="ECO:0000313" key="4">
    <source>
        <dbReference type="Proteomes" id="UP000053557"/>
    </source>
</evidence>
<name>A0A101XSH3_9BACL</name>
<dbReference type="EMBL" id="LPVJ01000009">
    <property type="protein sequence ID" value="KUO96715.1"/>
    <property type="molecule type" value="Genomic_DNA"/>
</dbReference>
<gene>
    <name evidence="3" type="ORF">ATW55_07785</name>
</gene>
<feature type="domain" description="Putative Flp pilus-assembly TadG-like N-terminal" evidence="2">
    <location>
        <begin position="12"/>
        <end position="59"/>
    </location>
</feature>
<feature type="transmembrane region" description="Helical" evidence="1">
    <location>
        <begin position="12"/>
        <end position="32"/>
    </location>
</feature>
<dbReference type="Pfam" id="PF13400">
    <property type="entry name" value="Tad"/>
    <property type="match status" value="1"/>
</dbReference>
<accession>A0A101XSH3</accession>
<keyword evidence="4" id="KW-1185">Reference proteome</keyword>
<evidence type="ECO:0000259" key="2">
    <source>
        <dbReference type="Pfam" id="PF13400"/>
    </source>
</evidence>
<organism evidence="3 4">
    <name type="scientific">Ferroacidibacillus organovorans</name>
    <dbReference type="NCBI Taxonomy" id="1765683"/>
    <lineage>
        <taxon>Bacteria</taxon>
        <taxon>Bacillati</taxon>
        <taxon>Bacillota</taxon>
        <taxon>Bacilli</taxon>
        <taxon>Bacillales</taxon>
        <taxon>Alicyclobacillaceae</taxon>
        <taxon>Ferroacidibacillus</taxon>
    </lineage>
</organism>